<reference evidence="3 4" key="1">
    <citation type="submission" date="2020-03" db="EMBL/GenBank/DDBJ databases">
        <title>Genomic Encyclopedia of Type Strains, Phase IV (KMG-IV): sequencing the most valuable type-strain genomes for metagenomic binning, comparative biology and taxonomic classification.</title>
        <authorList>
            <person name="Goeker M."/>
        </authorList>
    </citation>
    <scope>NUCLEOTIDE SEQUENCE [LARGE SCALE GENOMIC DNA]</scope>
    <source>
        <strain evidence="3 4">DSM 105096</strain>
    </source>
</reference>
<dbReference type="Gene3D" id="2.60.40.10">
    <property type="entry name" value="Immunoglobulins"/>
    <property type="match status" value="5"/>
</dbReference>
<feature type="domain" description="HYR" evidence="2">
    <location>
        <begin position="5408"/>
        <end position="5498"/>
    </location>
</feature>
<keyword evidence="1" id="KW-0677">Repeat</keyword>
<dbReference type="InterPro" id="IPR003410">
    <property type="entry name" value="HYR_dom"/>
</dbReference>
<dbReference type="InterPro" id="IPR025667">
    <property type="entry name" value="SprB_repeat"/>
</dbReference>
<evidence type="ECO:0000256" key="1">
    <source>
        <dbReference type="ARBA" id="ARBA00022737"/>
    </source>
</evidence>
<dbReference type="Pfam" id="PF13573">
    <property type="entry name" value="SprB"/>
    <property type="match status" value="11"/>
</dbReference>
<sequence length="7433" mass="761956">MASCSGSTTGRISINLPSTGYTYRWANSSSTSRVRDNLAPGLYPVTITQTTGPACTFDVTYRVDARSGVTINSTSNGTSVGSDRCNGNGFINLSVVNSDNSQLTYSWTKDGSTATWSTQDISGLSFGIYRVTVTSANGCSANAVFTVRDNGLRITATSPPSTAQCPATEIDYLTATGGSGNYVYEWRKDGAFFSNSRQIFNLLPGSYVLTVNSGDCSVTRSPIVIEPSDIKVMGSDASVCGTGNGTINITASGGLVADPADDGGGGSNNNYTYLWRDASDGTQVSTDQNFTGPPGIYTVVATENSGSRCKSVPTTFRIIAQPEPVISTDLVENVDCKGESTGAIILRVSNAVNPSFRWTRTGTSTTYTTKNLDNLPAGQYCVTVTNAGGCSDSGCFTISEPSDALAVTLNRRQPTCGQSNGRLSAVASGGTGGAAGIYSYLWSNNQTASTISNLAGGVEYCVTVQDQNDCSRVACATLRTSSGLTATASTSTASCGANNGSVNVNVTSGNGSYTYILRNAGGDEVNRSAVTTATSYTFNSLAAGDYSVIVTDGSSCSTTLTDLSVSRRANLTISGTSPTVCAGTSGQININVSGGTGSYTFRWFRGTTEVSQVEDPVLAAGSYIVQVTDQGGCRRSADFNVSTYPDFTPTLTQTRLISCNGVCDGRASVSIPGGTDGYTFSWNGQVGGSSLGGFCAGDYSVVITSPNGCRKTLRGTFTEPSPITLDLRVSASTCGEANARITAIPGGGTGGYTFNWAGGQTSATISNLTGGTEYCVTVTDANGCPITKCATPGGSNALAASFTTTAAKCGADNGRVTVNVTGGRPTYTYILSRSDGGEEVARETNAPTESFTFSNLAVGKYRARIVDGGSCVATLEEINVPGSSAITIRGSDITVCAGQTGQLNITTSGGGGGFTYSWFDGTDVVSNEQNPILGPGDYTVTVRSRDCRRSANFSVNTYPDFNPTLTQTSLISCNGVCDGRASVSIPGGTDGYTFSWNGQVGGSSLGGFCAGDYSVVVTSPNGCSKTLPGTFTEPSPITLDLRVSASTCGEANARITAIPGGGTGGYTFNWAGGQTSATISNLTGGTEYCVTIADANGCPITKCATPGGSNALAASFTTTAAKCGADNGRVTVNITGGRPSYTYILSRSEDGQEVARETDAPTESFTFSNLAVGKYRARIVDGGSCVATLEEINVTGSSAITIRGSDITVCAGQTGQLNITTSGGGGGFTYSWFDGTDVVSNEQNPILGPGDYTVTVRSRDCRRSANFSVNTYPDFNPTLTQTRLISCNGVCDGRASVSIPGGTDGYTFSWNGQVGGSSLGGFCAGDYSVVVTSPNGCRKTLRGTFTEPTPVTLALRVVASTCGEANARITAIPGGGTGGYTFNWAGGQTSATVSNLTGGVEYCVTVTDANGCPITKCATPAGSNALAASFTTTAAKCGADNGRVTVNVTGGRPTYTYTLSRSDGGEEVARETNAPTESFTFSNLAVGKYRARIVDGGSCVATLEEINVPGSSAITIRGSDITVCAGQTGQLNITTSGGGGGFTYSWFDGTDVVSDQQNPILGPGDYTVTVRSRDCRRSANFSVNTYPDFNPTLTQTSLISCNGVCDGRASVSIPGGTDGYTFSWNGQDGGSSLGGFCAGDYSVVVTSPNGCRKTLRGTFTEPTPVTLALRVVASTCGEANARITAIPGGGTGSYTFNWAGGQTSATVSNLTGGVEYCVTVTDANGCPITKCATPAGSSTLNASFTAADTKCGRNDGRVTFTVADGQANYTYVLLQANGDEVARETDAADSTFTFSNLAEGNYRGRIVDGGGCEVLVENIEVGGSSAITISGSDINVCTGQTGQLNITATGGGGSLTYSWSNGKEEVSDQQNPILGPGDYTVTVRSKDCRRSANFSVNTFPDFTPTLTQTRLISCNGVCDGRASVSIPGGTDRYTFSWNGQDGGSSLGGFCAGDYSVVVTSPNGCRKTLRGTFTEPTPVTLALRVVASTCGEANARITAIPGGGTGSYTFNWAGGQTSATVSNLTGGVEYCVTVTDANGCPITKCATPAGSSTLNASFTAADTKCGRNDGRVTFTVADGQANYTYVLLQANGDEVARETDAADSTFTFSNLAEGNYRGRIVDGGGCEVLVENIEVGGSSAITISGSDINVCTGQTGQLNITATGGGGSLTYSWSNGKEEVSDQQNPILGPGDYTVTVRSRDCRRSANFSVNTYPDFTPTLTQTRLISCNGVCDGRASVSIPGGTDGYTFSWNGQQGGSSFGGFCAGDYSVVVTSPDGCSKTLRGTFTEPSSITLDLSVSASTCGENNALITTTPGGGTGDYTYLWSNGLTTSTIKNLAGDVEYCVTVSDENNCSITKCATPGGSNALAASFTTADTKCGRNDGRVTFNVTDGQANYTYILLQADGDGDGDGDGDEVARETDAADSSFTFSNLAEGNYRGRIVDGGGCEVLVENIEVRGSSAITISGSDINVCTGQTGQLNITATGGGGSLTYSWSNGKEEVSDQQNPILGPGDYTVTVRSKDCRRSANFSVNTFPDFTPTLTQTRLISCNDVCDGRASVSIPGGTDGYTFSWNGEDGGSSLGGFCAGDYSVVVTSTDGCSKTLRGTFTEPSPITLDLSVSASTCGEANASVTAVPNGGTGDYTYLWSNGLTTSTVKNLAGGVEYCVTVSDENNCSITKCATPGGSNTLTASFTTADTKCGRNDGRVTFNVTDGQANYTYILLRTSGDEVARETATVDSSFTFSNLAEGNYRGRIIDGGGCEALVENIEVRGSSAITISGADINVCAGQTGQLNITATGGGGALTYSWSNGKEEVSDQQNPILGPGDYTVTVRSKDCRRSANFSVNTFPDFTPTLTQTRLISCNGVCDGRASVSIPGGTDGYTFSWSNNETGATATQLCAGPYQVQITSPDGCTETLRDTLTEPELLELTLSSTPSSCGQANAQASANASGGTPGAGYTYEWSDQAGTTQTVANLKGDTEYCVTVTDANGCEVSGCVTPASTPELIVTAASDQNASCDQNNGTITATVTSGTPDYTYILRDEGGEEVTRSQRTSVANYTFSDLDDGTYVIVVLDGNDCRERVANVAVNRTPGITITGRDVEVCPGEQGQFNVGISGGDGDYSIVWTNEKDTVATERNPTLPAGQYTINVTDGNECTQSKRLVITPFEDFGGRIQPINLASCARACDASLQVVGLNDRYEYTYSWSNGSDTATATNLCSGPVTVTVTSDKQCVEVYTFDLADPAEFTGEITGNVSLDCATDQTSLTAEVRGGTTPYRYEWSGTDASGATATQLSAGEYGVTVTDDNGCSVALSATVTAPDELVVSVEDVTVDCAGETATLTAITVGGTNPFAYFWDDNETASGPQIDATIGLHAVRVVDANGCEQIDSASVLDTPAFAVECSGDTVRTRGGSDGTISLTFVNGTPPFRYQIADRAPVFTNSRTVLIDDDLLSVGTYVITATDGNDCSATDCEATIPDLECTLAVTRSIQNVSCFGEATGTISLDILTDATSYAVVWTNDQKEVFSTEDEVSNLSAGLYSVVVTDATNCRFSRTFTVEEPTELSLVCQATATTDVGGNNGSVSLAFGGGVAPYSVYVDSTDQPIATQLTDTFVLRDLTAATYVLRIVDANDCSTECTSVVTDPACNLSVDATSTDPCFGTTTGVLDLTVTGATGGVTYEWSNGATSEDITGLNGGDYTVTVTDEANCVVVRTFSVTPRDELIISCSPRPTTSVGTSTGRVVLTFGDASPPFVVRAYLDDELIESRADINAERYVWRNLAAGTYSFEFTDSTGCSSAACTSTVLDPACDAPPTIGVATTDVTCFGGSDGSLELTVTGDFPPYVITWADETAGAVLSDLSVGTYAVTVTDARNCSTVASYEVGQPTELVVSGSTQQPAAADGAGSVELTVSGGTPPYSVFVNDEFFGADAGAMILVRPLPTGEAYTIRVVDSLGCAGDRATYVSDTITAVACALEVSLATPPPFTCAGEPVQLTATATNAVGTLSYVWSTGESGPELSSITVLEAGRYGVTVTDAANDCVAETAVTISDPAPTPITATCDKTDALIESGTGSVTLTVNGGTGPYTAVDTDTGDTTTVTELNQILVTGLAVGPYDLNFTVTDVNGCEEQVSCSGTIDVDPADCTDNFVVTLTADDNVLDCADAATTLTASVAGATGELSYSWSEASGESTENTIEVTGAGSYSVTVTDAATGCVDSASLTITAPAIIAATCEKTDALIESGTGSVTLTITGGAAPYTASNDGTGQTAVVTELNQIITADLPVGPYALSFTVTDANGCDRQVSCTGEIGVNPEDCASNFAVSLTADDNVLNCADGSTTLTTSVTGATGELTYAWSNGRVAVDLASIEVTGAADYSVTLTDAATGCVDSASLNVTAPAPITATCDKTDAFITAGTGSVTLTINGGTAPYTAIDDSTGQAAFLTELNQVIVDLPTGPYALSFTVTDANACEQQVTCSGTIEVDPEDCASNFSVSLTADSNVLACSDASTTLTATTTGATGELTYAWSDGQQAVDLTSVEVTGAASYSVTVTDAATGCVDSASLVVTAPTPITASCDQVNAFLATGAGSVTMTISGGTAPYTAVDDSTGELATVDDLNQITVTDLPVGPYTLDFTVTDASGCEQQVSCSGEINVDAEDCTSNFSVTLTADNSALECSDGSTTLTAVVTGGTGELTYVWSDGQQAVDLASITVNAAGSYSVTITDAATGCVDSASVSITAPVSITATCEKTNALIESGTGSVTLTISGGTAPYTAINDGTDRVATVTELNQIVTDLPVGAYELSFTVTDANGCEQQVSCSGEIEVDEVDCASNFFVFLTADSNVLDCSDGSPALTTSVTGAIGELTYAWSNGREAVDLTSIVVTGAANYSVTVTDAATGCVSTDSVEITAPTPIVSTCEKVDAFIETGTGSVVLTISGGTAPYAAISDSTGQAVTVTDLNQIITNVSVGRFDLSFSVTDANGCEQQVSCSGEIEVEGEDCAGNFFVTLTAEDNVLDCAEGATTLTASATGAKGELTYAWSDGQRAVGLTSIEVTSAANYSVTVTDAATGCVDSASLKITAPTPITATCDQIDAPSENGTGSVTLAISGGTVPYVAIDDRTNQTATVNEFNQIIVTDVPAGDYDFSFTVTDANGCEQQVNCAGTIGVDTEYCVNTFSVILTAENNALDCADAATVLMASVTGATGDLTYAWSDGQQAVDLVSIDINGAASYSVTVTDAATGCVDSASLVITAPAPITANCEKVDALIDNGFGSVTLTISGGTAPYTAINDSTNLAAMVTELNQLGITNLPVGAYALSFTVTDANGCEQQVVCSGEILVDPTDCTNTFSVDLVANENVLDCSDGSTTLVATVAGATGALTYAWSDGQQAVDLSSIQVSGAASYSVTVTDAATGCVDSASISITGPAPITSSCDETNARIEAGAGSVTLTITGGTAPYSAIDNNTNLAATVTELNQLVVTGLPVGAYELSFTVTDANGCEQQVGCSGEIEVEEEDCTNNFSVTLTADTNVLDCADGPTTLIATVAGATGELTYVWSDGQQAVDLSSIQVSGAASYSVTVTDAATGCVGTDSIVITGSAPITSSCDKTNARIEAGTGSVTLTIAGGTAPYSAINDSTNLATTVTELNQLVVTSLPVGAYELSFTVTDANGCEQQVGCSGEIEVEEEDCTNNFSVTLTADTNVLDCADGPTTLIATVAGATGELTYAWSDGQQAVDLSSIQVSGAASYSVTVTDAATGCVDGASISITGPAPITSSCDKTDALIEGGTGSVILTISGGTAPYTAINDVTGQAAAVTELNQITVTSLPTGDYVLDFTVTDANGCEQQVGCAGTIEIDAEDCVNTFSVILTADDNVLNCADGSTVLTATVAGATGELTYAWSEEQQAATSASIEVFGAGNYSVTITDAATGCVDSASLVITAPTAITAACDKTDALTETGTGSVTLTIRGGTAPYTAIDESTNQAATVTAINQINISGLDVGTYRVSFTVTDANGCEQEVSCSGEIEITPADCAGTFSVTLTANDTVLDCAGGSTTLVASATGATGELTYAWSNGRQAVGLSSIEVTGAADYSVTVTDVATGCIDSASITVTAPVAITTDCEKVDAQAEDGTGAVTLTISGGTAPYVATNLNTGQTVVVTALNQITVTDLAVGPYDLSFTVTDASGCEQQVGCAGEITIDAADCADSFSVTLTASDDVLDCADGSTTLTASVAGATGELNYAWSDGQQSPNLTSIEVTGPASYSVTVTDAVTGCVDSASITITAPATLSYACSTTQPSVAGGTGAVVFQLAGGTSPYGAVDQGGQPLTVDENQQVTIDGLPSGPYSQTISVTDANGCTLVMTCEGVIQAVVDCSTLLVSIEAEGELICPDDSIALTATVAGGSGRYGYLWSDGQTSNRIDNYRGGNYGVTVTDLETGCTDSASRTNPAPAAPALICTPINELVSTGNFAPSGGALIGIEGTNPPYSVAYAGNDYLLENGQTFAVAGLPVGDYAIEVVVTDANGCVSDLTCSGTITGEADPACEEVEYSLEVTPVTCNDAASGRFEIELTGGTAPYQLRYFPAVGTVTGPITQDNGNVRFEVNGLSAGSYSVDLTEAGGCRRILPVEIETLAPLELVCTSDTLLPGERVGQIQLSLAGESGPYTLYVNEVLFGSISAGASSVPNLLPGDYTLRVEDRFGCSTSCTASILGVDCTLLSPQLVAEGFDCADDLGSIAVSLPGVTITNYRWSTGATSPTLTGVKPGTYRVTLTTEDGCTLSNTITIDPVDPLVVTATGFNTSVAGGRDGNIRINIGDGNGPYVISLAGTTVNGEVIDSASTSDVADFTIDELTAGQYTVSVRDANGCRATARATVGNGFCEDYSVTCAVEPGTKTALIRFSGGAPVYRVRVTSGGELALTTEVSSDSIVISVGDDGVYEVTVTDGNGCERDCSFTIATIECENPEVSVTVDQRPTCDEANGRLTVDCTDCDNYSNDGGLTFQSSPVFDGLSAGIYRIVGRIGTTGCTTARTVSLESQTLDVEFRAYAELNADCTDGGDIVVESMDANLLYSIDGINFAEVNRFPNLAPGTYVVTATDSVNTCYQSYDTVVIESFEPLRIVVVQFLDAACFNEPGFLALSATGGDGDYTFTWDGEQGTPERGELFGTVAVVVTDGRGCAANSRFTFNSFPVFTLLDSLVADLDFCGDTIAELDLSTVITAGFAVEWSLPDGTVQQSPRLQSGVSGLHTVRITDSDTGCSLEREFDVNIAREGSIEPDILFASNYVMGSNGLLVIDITDSLPDSSTWELDPGVEILRISDDGRRAWLEFAAPGEYSIGIVSSYGGCTVSLYRTVTVTEADATGGGTVTLGDDVVDTKLWPNPHRGAFQVDLELREEMDAELFIINQATGQVVERRVLRGEENYREVPFDLVNRMATGLYIMMVRAGETTVIVPHVRMN</sequence>
<dbReference type="RefSeq" id="WP_168038992.1">
    <property type="nucleotide sequence ID" value="NZ_JAATJH010000005.1"/>
</dbReference>
<feature type="domain" description="HYR" evidence="2">
    <location>
        <begin position="5237"/>
        <end position="5327"/>
    </location>
</feature>
<proteinExistence type="predicted"/>
<dbReference type="InterPro" id="IPR013783">
    <property type="entry name" value="Ig-like_fold"/>
</dbReference>
<feature type="domain" description="HYR" evidence="2">
    <location>
        <begin position="5750"/>
        <end position="5840"/>
    </location>
</feature>
<dbReference type="PROSITE" id="PS50825">
    <property type="entry name" value="HYR"/>
    <property type="match status" value="6"/>
</dbReference>
<dbReference type="Proteomes" id="UP000770785">
    <property type="component" value="Unassembled WGS sequence"/>
</dbReference>
<feature type="domain" description="HYR" evidence="2">
    <location>
        <begin position="4896"/>
        <end position="4985"/>
    </location>
</feature>
<comment type="caution">
    <text evidence="3">The sequence shown here is derived from an EMBL/GenBank/DDBJ whole genome shotgun (WGS) entry which is preliminary data.</text>
</comment>
<evidence type="ECO:0000313" key="4">
    <source>
        <dbReference type="Proteomes" id="UP000770785"/>
    </source>
</evidence>
<dbReference type="EMBL" id="JAATJH010000005">
    <property type="protein sequence ID" value="NJC27680.1"/>
    <property type="molecule type" value="Genomic_DNA"/>
</dbReference>
<evidence type="ECO:0000313" key="3">
    <source>
        <dbReference type="EMBL" id="NJC27680.1"/>
    </source>
</evidence>
<feature type="domain" description="HYR" evidence="2">
    <location>
        <begin position="5579"/>
        <end position="5669"/>
    </location>
</feature>
<name>A0ABX0XEY1_9BACT</name>
<protein>
    <recommendedName>
        <fullName evidence="2">HYR domain-containing protein</fullName>
    </recommendedName>
</protein>
<organism evidence="3 4">
    <name type="scientific">Neolewinella antarctica</name>
    <dbReference type="NCBI Taxonomy" id="442734"/>
    <lineage>
        <taxon>Bacteria</taxon>
        <taxon>Pseudomonadati</taxon>
        <taxon>Bacteroidota</taxon>
        <taxon>Saprospiria</taxon>
        <taxon>Saprospirales</taxon>
        <taxon>Lewinellaceae</taxon>
        <taxon>Neolewinella</taxon>
    </lineage>
</organism>
<dbReference type="Gene3D" id="2.60.40.740">
    <property type="match status" value="3"/>
</dbReference>
<gene>
    <name evidence="3" type="ORF">GGR27_003197</name>
</gene>
<keyword evidence="4" id="KW-1185">Reference proteome</keyword>
<evidence type="ECO:0000259" key="2">
    <source>
        <dbReference type="PROSITE" id="PS50825"/>
    </source>
</evidence>
<accession>A0ABX0XEY1</accession>
<feature type="domain" description="HYR" evidence="2">
    <location>
        <begin position="4555"/>
        <end position="4645"/>
    </location>
</feature>